<protein>
    <submittedName>
        <fullName evidence="2">Uncharacterized protein</fullName>
    </submittedName>
</protein>
<evidence type="ECO:0000313" key="4">
    <source>
        <dbReference type="Proteomes" id="UP000266723"/>
    </source>
</evidence>
<feature type="chain" id="PRO_5035895507" evidence="1">
    <location>
        <begin position="24"/>
        <end position="77"/>
    </location>
</feature>
<accession>A0A8S9KDW3</accession>
<evidence type="ECO:0000313" key="3">
    <source>
        <dbReference type="EMBL" id="KAF3515538.1"/>
    </source>
</evidence>
<dbReference type="EMBL" id="QGKY02000164">
    <property type="protein sequence ID" value="KAF2592262.1"/>
    <property type="molecule type" value="Genomic_DNA"/>
</dbReference>
<dbReference type="EMBL" id="QGKV02001556">
    <property type="protein sequence ID" value="KAF3515538.1"/>
    <property type="molecule type" value="Genomic_DNA"/>
</dbReference>
<gene>
    <name evidence="3" type="ORF">DY000_02059460</name>
    <name evidence="2" type="ORF">F2Q70_00042864</name>
</gene>
<feature type="signal peptide" evidence="1">
    <location>
        <begin position="1"/>
        <end position="23"/>
    </location>
</feature>
<reference evidence="3" key="2">
    <citation type="submission" date="2019-12" db="EMBL/GenBank/DDBJ databases">
        <authorList>
            <person name="Studholme D.J."/>
            <person name="Sarris P."/>
        </authorList>
    </citation>
    <scope>NUCLEOTIDE SEQUENCE</scope>
    <source>
        <strain evidence="3">PFS-1207/04</strain>
        <tissue evidence="3">Leaf</tissue>
    </source>
</reference>
<organism evidence="2">
    <name type="scientific">Brassica cretica</name>
    <name type="common">Mustard</name>
    <dbReference type="NCBI Taxonomy" id="69181"/>
    <lineage>
        <taxon>Eukaryota</taxon>
        <taxon>Viridiplantae</taxon>
        <taxon>Streptophyta</taxon>
        <taxon>Embryophyta</taxon>
        <taxon>Tracheophyta</taxon>
        <taxon>Spermatophyta</taxon>
        <taxon>Magnoliopsida</taxon>
        <taxon>eudicotyledons</taxon>
        <taxon>Gunneridae</taxon>
        <taxon>Pentapetalae</taxon>
        <taxon>rosids</taxon>
        <taxon>malvids</taxon>
        <taxon>Brassicales</taxon>
        <taxon>Brassicaceae</taxon>
        <taxon>Brassiceae</taxon>
        <taxon>Brassica</taxon>
    </lineage>
</organism>
<sequence>MMTLRALVVKGTLAFVGFKAGVAMYPPLPVDVETPNTIFLGTYLNMTKERMEAAERNMEKNLKEMKELLFCLREFEL</sequence>
<proteinExistence type="predicted"/>
<keyword evidence="1" id="KW-0732">Signal</keyword>
<keyword evidence="4" id="KW-1185">Reference proteome</keyword>
<dbReference type="AlphaFoldDB" id="A0A8S9KDW3"/>
<evidence type="ECO:0000313" key="2">
    <source>
        <dbReference type="EMBL" id="KAF2592262.1"/>
    </source>
</evidence>
<comment type="caution">
    <text evidence="2">The sequence shown here is derived from an EMBL/GenBank/DDBJ whole genome shotgun (WGS) entry which is preliminary data.</text>
</comment>
<dbReference type="Proteomes" id="UP000266723">
    <property type="component" value="Unassembled WGS sequence"/>
</dbReference>
<reference evidence="2" key="1">
    <citation type="submission" date="2019-12" db="EMBL/GenBank/DDBJ databases">
        <title>Genome sequencing and annotation of Brassica cretica.</title>
        <authorList>
            <person name="Studholme D.J."/>
            <person name="Sarris P.F."/>
        </authorList>
    </citation>
    <scope>NUCLEOTIDE SEQUENCE</scope>
    <source>
        <strain evidence="2">PFS-102/07</strain>
        <tissue evidence="2">Leaf</tissue>
    </source>
</reference>
<evidence type="ECO:0000256" key="1">
    <source>
        <dbReference type="SAM" id="SignalP"/>
    </source>
</evidence>
<name>A0A8S9KDW3_BRACR</name>
<reference evidence="3 4" key="3">
    <citation type="journal article" date="2020" name="BMC Genomics">
        <title>Intraspecific diversification of the crop wild relative Brassica cretica Lam. using demographic model selection.</title>
        <authorList>
            <person name="Kioukis A."/>
            <person name="Michalopoulou V.A."/>
            <person name="Briers L."/>
            <person name="Pirintsos S."/>
            <person name="Studholme D.J."/>
            <person name="Pavlidis P."/>
            <person name="Sarris P.F."/>
        </authorList>
    </citation>
    <scope>NUCLEOTIDE SEQUENCE [LARGE SCALE GENOMIC DNA]</scope>
    <source>
        <strain evidence="4">cv. PFS-1207/04</strain>
        <strain evidence="3">PFS-1207/04</strain>
    </source>
</reference>